<keyword evidence="2" id="KW-1185">Reference proteome</keyword>
<comment type="caution">
    <text evidence="1">The sequence shown here is derived from an EMBL/GenBank/DDBJ whole genome shotgun (WGS) entry which is preliminary data.</text>
</comment>
<dbReference type="AlphaFoldDB" id="A0A9P5NTW2"/>
<sequence>MDYVLTPHIKIIARCSKIPEGGMIIVLVLLCKSKGCKNTIKIDTLWNKMPGHRGGMSNSNIECTEGRDLRTPYSQLQFATIMISKSFLFTLAPELFETIAEHLPLHCRSPSLLSLALTNHSYYDIVYSLLIPCLMLRNEDDSINVLQRILPDKQFSRAVRQLHIMSELSLAAANGEKPFDTITGLKKAVTTGSLSRIHTLSLRVCYGWIYHPFTTYFSEGFDRLDKNSGKN</sequence>
<proteinExistence type="predicted"/>
<gene>
    <name evidence="1" type="ORF">CPB84DRAFT_161222</name>
</gene>
<evidence type="ECO:0000313" key="2">
    <source>
        <dbReference type="Proteomes" id="UP000724874"/>
    </source>
</evidence>
<reference evidence="1" key="1">
    <citation type="submission" date="2020-11" db="EMBL/GenBank/DDBJ databases">
        <authorList>
            <consortium name="DOE Joint Genome Institute"/>
            <person name="Ahrendt S."/>
            <person name="Riley R."/>
            <person name="Andreopoulos W."/>
            <person name="LaButti K."/>
            <person name="Pangilinan J."/>
            <person name="Ruiz-duenas F.J."/>
            <person name="Barrasa J.M."/>
            <person name="Sanchez-Garcia M."/>
            <person name="Camarero S."/>
            <person name="Miyauchi S."/>
            <person name="Serrano A."/>
            <person name="Linde D."/>
            <person name="Babiker R."/>
            <person name="Drula E."/>
            <person name="Ayuso-Fernandez I."/>
            <person name="Pacheco R."/>
            <person name="Padilla G."/>
            <person name="Ferreira P."/>
            <person name="Barriuso J."/>
            <person name="Kellner H."/>
            <person name="Castanera R."/>
            <person name="Alfaro M."/>
            <person name="Ramirez L."/>
            <person name="Pisabarro A.G."/>
            <person name="Kuo A."/>
            <person name="Tritt A."/>
            <person name="Lipzen A."/>
            <person name="He G."/>
            <person name="Yan M."/>
            <person name="Ng V."/>
            <person name="Cullen D."/>
            <person name="Martin F."/>
            <person name="Rosso M.-N."/>
            <person name="Henrissat B."/>
            <person name="Hibbett D."/>
            <person name="Martinez A.T."/>
            <person name="Grigoriev I.V."/>
        </authorList>
    </citation>
    <scope>NUCLEOTIDE SEQUENCE</scope>
    <source>
        <strain evidence="1">AH 44721</strain>
    </source>
</reference>
<name>A0A9P5NTW2_GYMJU</name>
<protein>
    <submittedName>
        <fullName evidence="1">Uncharacterized protein</fullName>
    </submittedName>
</protein>
<dbReference type="OrthoDB" id="3059389at2759"/>
<dbReference type="EMBL" id="JADNYJ010000011">
    <property type="protein sequence ID" value="KAF8908518.1"/>
    <property type="molecule type" value="Genomic_DNA"/>
</dbReference>
<evidence type="ECO:0000313" key="1">
    <source>
        <dbReference type="EMBL" id="KAF8908518.1"/>
    </source>
</evidence>
<accession>A0A9P5NTW2</accession>
<organism evidence="1 2">
    <name type="scientific">Gymnopilus junonius</name>
    <name type="common">Spectacular rustgill mushroom</name>
    <name type="synonym">Gymnopilus spectabilis subsp. junonius</name>
    <dbReference type="NCBI Taxonomy" id="109634"/>
    <lineage>
        <taxon>Eukaryota</taxon>
        <taxon>Fungi</taxon>
        <taxon>Dikarya</taxon>
        <taxon>Basidiomycota</taxon>
        <taxon>Agaricomycotina</taxon>
        <taxon>Agaricomycetes</taxon>
        <taxon>Agaricomycetidae</taxon>
        <taxon>Agaricales</taxon>
        <taxon>Agaricineae</taxon>
        <taxon>Hymenogastraceae</taxon>
        <taxon>Gymnopilus</taxon>
    </lineage>
</organism>
<dbReference type="Proteomes" id="UP000724874">
    <property type="component" value="Unassembled WGS sequence"/>
</dbReference>